<evidence type="ECO:0000313" key="10">
    <source>
        <dbReference type="Proteomes" id="UP000824091"/>
    </source>
</evidence>
<keyword evidence="6 8" id="KW-1133">Transmembrane helix</keyword>
<reference evidence="9" key="2">
    <citation type="journal article" date="2021" name="PeerJ">
        <title>Extensive microbial diversity within the chicken gut microbiome revealed by metagenomics and culture.</title>
        <authorList>
            <person name="Gilroy R."/>
            <person name="Ravi A."/>
            <person name="Getino M."/>
            <person name="Pursley I."/>
            <person name="Horton D.L."/>
            <person name="Alikhan N.F."/>
            <person name="Baker D."/>
            <person name="Gharbi K."/>
            <person name="Hall N."/>
            <person name="Watson M."/>
            <person name="Adriaenssens E.M."/>
            <person name="Foster-Nyarko E."/>
            <person name="Jarju S."/>
            <person name="Secka A."/>
            <person name="Antonio M."/>
            <person name="Oren A."/>
            <person name="Chaudhuri R.R."/>
            <person name="La Ragione R."/>
            <person name="Hildebrand F."/>
            <person name="Pallen M.J."/>
        </authorList>
    </citation>
    <scope>NUCLEOTIDE SEQUENCE</scope>
    <source>
        <strain evidence="9">11300</strain>
    </source>
</reference>
<evidence type="ECO:0000256" key="8">
    <source>
        <dbReference type="SAM" id="Phobius"/>
    </source>
</evidence>
<feature type="transmembrane region" description="Helical" evidence="8">
    <location>
        <begin position="268"/>
        <end position="291"/>
    </location>
</feature>
<comment type="similarity">
    <text evidence="2">Belongs to the autoinducer-2 exporter (AI-2E) (TC 2.A.86) family.</text>
</comment>
<comment type="subcellular location">
    <subcellularLocation>
        <location evidence="1">Cell membrane</location>
        <topology evidence="1">Multi-pass membrane protein</topology>
    </subcellularLocation>
</comment>
<comment type="caution">
    <text evidence="9">The sequence shown here is derived from an EMBL/GenBank/DDBJ whole genome shotgun (WGS) entry which is preliminary data.</text>
</comment>
<feature type="transmembrane region" description="Helical" evidence="8">
    <location>
        <begin position="12"/>
        <end position="29"/>
    </location>
</feature>
<organism evidence="9 10">
    <name type="scientific">Candidatus Fimisoma avicola</name>
    <dbReference type="NCBI Taxonomy" id="2840826"/>
    <lineage>
        <taxon>Bacteria</taxon>
        <taxon>Bacillati</taxon>
        <taxon>Bacillota</taxon>
        <taxon>Clostridia</taxon>
        <taxon>Eubacteriales</taxon>
        <taxon>Candidatus Fimisoma</taxon>
    </lineage>
</organism>
<dbReference type="Proteomes" id="UP000824091">
    <property type="component" value="Unassembled WGS sequence"/>
</dbReference>
<evidence type="ECO:0000256" key="6">
    <source>
        <dbReference type="ARBA" id="ARBA00022989"/>
    </source>
</evidence>
<reference evidence="9" key="1">
    <citation type="submission" date="2020-10" db="EMBL/GenBank/DDBJ databases">
        <authorList>
            <person name="Gilroy R."/>
        </authorList>
    </citation>
    <scope>NUCLEOTIDE SEQUENCE</scope>
    <source>
        <strain evidence="9">11300</strain>
    </source>
</reference>
<feature type="transmembrane region" description="Helical" evidence="8">
    <location>
        <begin position="84"/>
        <end position="102"/>
    </location>
</feature>
<evidence type="ECO:0000256" key="7">
    <source>
        <dbReference type="ARBA" id="ARBA00023136"/>
    </source>
</evidence>
<dbReference type="PANTHER" id="PTHR21716">
    <property type="entry name" value="TRANSMEMBRANE PROTEIN"/>
    <property type="match status" value="1"/>
</dbReference>
<keyword evidence="3" id="KW-0813">Transport</keyword>
<evidence type="ECO:0000256" key="3">
    <source>
        <dbReference type="ARBA" id="ARBA00022448"/>
    </source>
</evidence>
<evidence type="ECO:0000313" key="9">
    <source>
        <dbReference type="EMBL" id="HIU28460.1"/>
    </source>
</evidence>
<evidence type="ECO:0000256" key="1">
    <source>
        <dbReference type="ARBA" id="ARBA00004651"/>
    </source>
</evidence>
<keyword evidence="7 8" id="KW-0472">Membrane</keyword>
<proteinExistence type="inferred from homology"/>
<dbReference type="GO" id="GO:0005886">
    <property type="term" value="C:plasma membrane"/>
    <property type="evidence" value="ECO:0007669"/>
    <property type="project" value="UniProtKB-SubCell"/>
</dbReference>
<feature type="transmembrane region" description="Helical" evidence="8">
    <location>
        <begin position="35"/>
        <end position="63"/>
    </location>
</feature>
<evidence type="ECO:0000256" key="2">
    <source>
        <dbReference type="ARBA" id="ARBA00009773"/>
    </source>
</evidence>
<feature type="transmembrane region" description="Helical" evidence="8">
    <location>
        <begin position="298"/>
        <end position="317"/>
    </location>
</feature>
<dbReference type="InterPro" id="IPR002549">
    <property type="entry name" value="AI-2E-like"/>
</dbReference>
<keyword evidence="5 8" id="KW-0812">Transmembrane</keyword>
<dbReference type="EMBL" id="DVMO01000135">
    <property type="protein sequence ID" value="HIU28460.1"/>
    <property type="molecule type" value="Genomic_DNA"/>
</dbReference>
<dbReference type="GO" id="GO:0055085">
    <property type="term" value="P:transmembrane transport"/>
    <property type="evidence" value="ECO:0007669"/>
    <property type="project" value="TreeGrafter"/>
</dbReference>
<sequence>MDIKPDNKFKQTLLIVIIGIMLFAALLNLSEVLGVLQYAIGLCMPLIVGGAMAFIMNVPMHFFEKQIDRLQRRHYSKGLEKAKTAICIIVTLVAFVAALYFIGKVIFPNLGAAIREIADAVQQSYPKWIATLDSYGINTEFMQKYFPEINSANIIAAIRDGGLKLLTTAGEAATSVFSTMTNMLFGIIFALYILASKKKLGRQAKQILYAYLRKSWADEICSIASLSYRTFSNFLSGQCLEAVILGTMFFVVLLIGGFPYAATIGVMIGSFALIPYIGAFIGLLFGALLIATESIRQMLWFIIIFFVVQQIEGQVIYPRVVGGSVGLPALWTLFAVVVGGNISGIVGMIVFIPLFSVLYVLLRRNVYNRLKKKKISIEI</sequence>
<accession>A0A9D1L8V6</accession>
<dbReference type="Pfam" id="PF01594">
    <property type="entry name" value="AI-2E_transport"/>
    <property type="match status" value="1"/>
</dbReference>
<name>A0A9D1L8V6_9FIRM</name>
<protein>
    <submittedName>
        <fullName evidence="9">AI-2E family transporter</fullName>
    </submittedName>
</protein>
<evidence type="ECO:0000256" key="5">
    <source>
        <dbReference type="ARBA" id="ARBA00022692"/>
    </source>
</evidence>
<feature type="transmembrane region" description="Helical" evidence="8">
    <location>
        <begin position="172"/>
        <end position="195"/>
    </location>
</feature>
<evidence type="ECO:0000256" key="4">
    <source>
        <dbReference type="ARBA" id="ARBA00022475"/>
    </source>
</evidence>
<dbReference type="AlphaFoldDB" id="A0A9D1L8V6"/>
<feature type="transmembrane region" description="Helical" evidence="8">
    <location>
        <begin position="329"/>
        <end position="362"/>
    </location>
</feature>
<keyword evidence="4" id="KW-1003">Cell membrane</keyword>
<dbReference type="PANTHER" id="PTHR21716:SF53">
    <property type="entry name" value="PERMEASE PERM-RELATED"/>
    <property type="match status" value="1"/>
</dbReference>
<feature type="transmembrane region" description="Helical" evidence="8">
    <location>
        <begin position="239"/>
        <end position="262"/>
    </location>
</feature>
<gene>
    <name evidence="9" type="ORF">IAD16_08785</name>
</gene>